<dbReference type="InterPro" id="IPR001577">
    <property type="entry name" value="Peptidase_M8"/>
</dbReference>
<name>A0A251VEL8_HELAN</name>
<sequence length="291" mass="32740">MEFKIVFSRRKCWTELLVLQVLLVLLFFDIIQAKHHHNELQQREPVKGGEDIASHSCIHDEIIEQRRKRSGNKVYSVTPQVYQAADTEPLHRTGRALLEIPKVSGFSKNAKQPIRIYLNYDAVGHSPARDCRNIGDIVKLGEPPAASHLGTPSCNPRNDPPIFGDCWYNCTSDDIAGEDKRRRLRRALGQTADWFMRALAVERVRGNLRLSGYSACGQDGGVQLPREYVEEGVADADLVLLVTTRPTTGNTLAWAVACERDQWGRAIAGNYVPKTLIIKTFYLKGETQMTI</sequence>
<dbReference type="EMBL" id="CM007891">
    <property type="protein sequence ID" value="OTG33663.1"/>
    <property type="molecule type" value="Genomic_DNA"/>
</dbReference>
<dbReference type="Proteomes" id="UP000215914">
    <property type="component" value="Chromosome 2"/>
</dbReference>
<evidence type="ECO:0000256" key="3">
    <source>
        <dbReference type="ARBA" id="ARBA00022670"/>
    </source>
</evidence>
<keyword evidence="7" id="KW-0482">Metalloprotease</keyword>
<keyword evidence="4" id="KW-0479">Metal-binding</keyword>
<evidence type="ECO:0000256" key="6">
    <source>
        <dbReference type="ARBA" id="ARBA00022833"/>
    </source>
</evidence>
<dbReference type="GO" id="GO:0006508">
    <property type="term" value="P:proteolysis"/>
    <property type="evidence" value="ECO:0007669"/>
    <property type="project" value="UniProtKB-KW"/>
</dbReference>
<keyword evidence="5" id="KW-0378">Hydrolase</keyword>
<dbReference type="Pfam" id="PF01457">
    <property type="entry name" value="Peptidase_M8"/>
    <property type="match status" value="1"/>
</dbReference>
<gene>
    <name evidence="8" type="ORF">HannXRQ_Chr02g0037151</name>
</gene>
<evidence type="ECO:0000256" key="2">
    <source>
        <dbReference type="ARBA" id="ARBA00005860"/>
    </source>
</evidence>
<dbReference type="Gene3D" id="3.10.170.20">
    <property type="match status" value="1"/>
</dbReference>
<protein>
    <submittedName>
        <fullName evidence="8">Putative peptidase M8, leishmanolysin</fullName>
    </submittedName>
</protein>
<dbReference type="InParanoid" id="A0A251VEL8"/>
<organism evidence="8 9">
    <name type="scientific">Helianthus annuus</name>
    <name type="common">Common sunflower</name>
    <dbReference type="NCBI Taxonomy" id="4232"/>
    <lineage>
        <taxon>Eukaryota</taxon>
        <taxon>Viridiplantae</taxon>
        <taxon>Streptophyta</taxon>
        <taxon>Embryophyta</taxon>
        <taxon>Tracheophyta</taxon>
        <taxon>Spermatophyta</taxon>
        <taxon>Magnoliopsida</taxon>
        <taxon>eudicotyledons</taxon>
        <taxon>Gunneridae</taxon>
        <taxon>Pentapetalae</taxon>
        <taxon>asterids</taxon>
        <taxon>campanulids</taxon>
        <taxon>Asterales</taxon>
        <taxon>Asteraceae</taxon>
        <taxon>Asteroideae</taxon>
        <taxon>Heliantheae alliance</taxon>
        <taxon>Heliantheae</taxon>
        <taxon>Helianthus</taxon>
    </lineage>
</organism>
<dbReference type="GO" id="GO:0007155">
    <property type="term" value="P:cell adhesion"/>
    <property type="evidence" value="ECO:0007669"/>
    <property type="project" value="InterPro"/>
</dbReference>
<comment type="cofactor">
    <cofactor evidence="1">
        <name>Zn(2+)</name>
        <dbReference type="ChEBI" id="CHEBI:29105"/>
    </cofactor>
</comment>
<dbReference type="PANTHER" id="PTHR10942:SF0">
    <property type="entry name" value="LEISHMANOLYSIN-LIKE PEPTIDASE"/>
    <property type="match status" value="1"/>
</dbReference>
<accession>A0A251VEL8</accession>
<keyword evidence="3" id="KW-0645">Protease</keyword>
<dbReference type="SUPFAM" id="SSF55486">
    <property type="entry name" value="Metalloproteases ('zincins'), catalytic domain"/>
    <property type="match status" value="1"/>
</dbReference>
<keyword evidence="6" id="KW-0862">Zinc</keyword>
<dbReference type="OMA" id="SARHQQK"/>
<comment type="similarity">
    <text evidence="2">Belongs to the peptidase M8 family.</text>
</comment>
<proteinExistence type="inferred from homology"/>
<dbReference type="AlphaFoldDB" id="A0A251VEL8"/>
<dbReference type="STRING" id="4232.A0A251VEL8"/>
<evidence type="ECO:0000313" key="8">
    <source>
        <dbReference type="EMBL" id="OTG33663.1"/>
    </source>
</evidence>
<reference evidence="9" key="1">
    <citation type="journal article" date="2017" name="Nature">
        <title>The sunflower genome provides insights into oil metabolism, flowering and Asterid evolution.</title>
        <authorList>
            <person name="Badouin H."/>
            <person name="Gouzy J."/>
            <person name="Grassa C.J."/>
            <person name="Murat F."/>
            <person name="Staton S.E."/>
            <person name="Cottret L."/>
            <person name="Lelandais-Briere C."/>
            <person name="Owens G.L."/>
            <person name="Carrere S."/>
            <person name="Mayjonade B."/>
            <person name="Legrand L."/>
            <person name="Gill N."/>
            <person name="Kane N.C."/>
            <person name="Bowers J.E."/>
            <person name="Hubner S."/>
            <person name="Bellec A."/>
            <person name="Berard A."/>
            <person name="Berges H."/>
            <person name="Blanchet N."/>
            <person name="Boniface M.C."/>
            <person name="Brunel D."/>
            <person name="Catrice O."/>
            <person name="Chaidir N."/>
            <person name="Claudel C."/>
            <person name="Donnadieu C."/>
            <person name="Faraut T."/>
            <person name="Fievet G."/>
            <person name="Helmstetter N."/>
            <person name="King M."/>
            <person name="Knapp S.J."/>
            <person name="Lai Z."/>
            <person name="Le Paslier M.C."/>
            <person name="Lippi Y."/>
            <person name="Lorenzon L."/>
            <person name="Mandel J.R."/>
            <person name="Marage G."/>
            <person name="Marchand G."/>
            <person name="Marquand E."/>
            <person name="Bret-Mestries E."/>
            <person name="Morien E."/>
            <person name="Nambeesan S."/>
            <person name="Nguyen T."/>
            <person name="Pegot-Espagnet P."/>
            <person name="Pouilly N."/>
            <person name="Raftis F."/>
            <person name="Sallet E."/>
            <person name="Schiex T."/>
            <person name="Thomas J."/>
            <person name="Vandecasteele C."/>
            <person name="Vares D."/>
            <person name="Vear F."/>
            <person name="Vautrin S."/>
            <person name="Crespi M."/>
            <person name="Mangin B."/>
            <person name="Burke J.M."/>
            <person name="Salse J."/>
            <person name="Munos S."/>
            <person name="Vincourt P."/>
            <person name="Rieseberg L.H."/>
            <person name="Langlade N.B."/>
        </authorList>
    </citation>
    <scope>NUCLEOTIDE SEQUENCE [LARGE SCALE GENOMIC DNA]</scope>
    <source>
        <strain evidence="9">cv. SF193</strain>
    </source>
</reference>
<dbReference type="PANTHER" id="PTHR10942">
    <property type="entry name" value="LEISHMANOLYSIN-LIKE PEPTIDASE"/>
    <property type="match status" value="1"/>
</dbReference>
<evidence type="ECO:0000256" key="1">
    <source>
        <dbReference type="ARBA" id="ARBA00001947"/>
    </source>
</evidence>
<dbReference type="GO" id="GO:0046872">
    <property type="term" value="F:metal ion binding"/>
    <property type="evidence" value="ECO:0007669"/>
    <property type="project" value="UniProtKB-KW"/>
</dbReference>
<evidence type="ECO:0000256" key="7">
    <source>
        <dbReference type="ARBA" id="ARBA00023049"/>
    </source>
</evidence>
<evidence type="ECO:0000313" key="9">
    <source>
        <dbReference type="Proteomes" id="UP000215914"/>
    </source>
</evidence>
<evidence type="ECO:0000256" key="5">
    <source>
        <dbReference type="ARBA" id="ARBA00022801"/>
    </source>
</evidence>
<dbReference type="GO" id="GO:0016020">
    <property type="term" value="C:membrane"/>
    <property type="evidence" value="ECO:0007669"/>
    <property type="project" value="InterPro"/>
</dbReference>
<dbReference type="GO" id="GO:0004222">
    <property type="term" value="F:metalloendopeptidase activity"/>
    <property type="evidence" value="ECO:0007669"/>
    <property type="project" value="InterPro"/>
</dbReference>
<evidence type="ECO:0000256" key="4">
    <source>
        <dbReference type="ARBA" id="ARBA00022723"/>
    </source>
</evidence>
<keyword evidence="9" id="KW-1185">Reference proteome</keyword>